<dbReference type="PANTHER" id="PTHR23197">
    <property type="entry name" value="TARSH-RELATED FIBRONECTIN DOMAIN-CONTAINING"/>
    <property type="match status" value="1"/>
</dbReference>
<dbReference type="CDD" id="cd00063">
    <property type="entry name" value="FN3"/>
    <property type="match status" value="2"/>
</dbReference>
<reference evidence="5" key="2">
    <citation type="submission" date="2025-08" db="UniProtKB">
        <authorList>
            <consortium name="RefSeq"/>
        </authorList>
    </citation>
    <scope>IDENTIFICATION</scope>
    <source>
        <strain evidence="5">J_2021</strain>
        <tissue evidence="5">Erythrocytes</tissue>
    </source>
</reference>
<feature type="domain" description="Fibronectin type-III" evidence="3">
    <location>
        <begin position="1445"/>
        <end position="1538"/>
    </location>
</feature>
<feature type="chain" id="PRO_5035248743" evidence="2">
    <location>
        <begin position="22"/>
        <end position="1680"/>
    </location>
</feature>
<dbReference type="Proteomes" id="UP000186698">
    <property type="component" value="Chromosome 2S"/>
</dbReference>
<feature type="region of interest" description="Disordered" evidence="1">
    <location>
        <begin position="1124"/>
        <end position="1293"/>
    </location>
</feature>
<sequence length="1680" mass="186534">MLSTIWLLLFCGIISEHLASSQKSTKVKKNNLKVHINATGNTLVMKFLRPNENLKLEGFVLGYGSNFFSNQYIQWPENGKSYVTEVDAEPRYLIALKPNENSKKSCKEKNSAMKPLQLVVGTLTPTSAFLSWGILINPQIDWSVLNKCPNDRFYTVRYREKNKDWLYQLCPTTEIVIDSLKPSTMYEFGVKDNTENGIWSKCYNHKTIPKSKENGHIQSTIKISKAVLEIAPEDTKALIPVTMIKQGFLNLTHFIQPKTTSEPTTTEKHKATELPSAPKTTKRPDTEVYKPAVTSQPIVEYLTTDSPSGVLELVRGTMESLDSQSVYPSSKIFTYDNQGEPQNNPVMDVSPEIYPISTDVPEVNSNIPLEHHGTTVGLSSIPPTFLPSASVTWKSNEEETSSIQEKYEPYTEDDLDITENPETGNGLHLVLSTKTSGLEITKKMPALIELTSSKQGPPLVQSTFSPTAYVTRKTTPAPEDPTSLTQGIFPESPDDRQVSPYTPFEQLRTTMGLLLNPPTSSPALDLTMKVTSVPGVQTSTSQAENYPESADLPRQSTYMPVKQQSTTMAEIVPESTDVPQVNTDKLHTHYKTTEAAREKQSVYIPATISSWEKQQTPHESSIQPDIYSSPLFQTKSSPTVELVKSLPVPTKSHHIVKTEVPVVPHEMPYLQTSKPSPSTEAPQMEADTTQSVSETITTEENYTFEQERVVATAEEQYFQELGTVSKPQTSPTTATTEELYVQELGTVSKPQTSPTTVFKESQAVSVVEEARTTEVQTETIKISSSPSAPKETLATENPVPKLDPKETHHVPINLITLHLFGDPDQPLDTTLKSISPKLRTTTESPSSTAVPMTKKRMPINLIRLHLFEYPEATDTTLKSIYPNPRTTTESLSSTAVPITKKRMPINLIRLHLFDYPKATDTTLKSISPKPRTTTESPSSTAVPITKKRMPINLIRLHLFDYPKAADTTLKSISPKPRTTTESTSSTAVPMTKKRMPINLIRLHLFDYPKAADTTLKSISPKPRTTTESPSSTAVPMTKKRMPINLIRLHLFDYPKAADTTLKSISPKPRTTTESPSSTAVPMTKKRMPINLIRLHLFDYPKATAPKPTQRVPINDISHHLYGETEVSSAPNTAQPPPLLKTTQRAETPQTKPVPNETQKVFPYKPKKSQPTAQPRKPASTEAPKDSIKPKIPQQTPAPTFAPNTAQPPPLLKTTQRAETPQTKPVPNETQKVFRYKPKKSQPTALPRKPASTEAPKDSIKPKIPQQTPAPTFAPYRPQHSSSRPRTSVGPRIRLGGRSKLLGVSRNISVEANTTIRRRYSGTSPPFSPVQPTRKRLISTNVAGRPGNVLMPRAPSTAQPNRTTVSIKSPMQLPTSAPPEDTVEATVFSPTPKSEIDALGKIRTTGPHIKYMGKNESVPCSITESLRYFPTEEATNQEIVSRPMNPPSNLTIVTVEGCPSFVILDWEHPENETVTEYKVISTENGAPPGKDQSIITTNQTFSTVENLKANASYQFLVVPSNPLGEGPASNTVEFSTESADPRVSEPVTGGKDAIWTEIKFKSDSYSECKGKQFVKRTWYKKFVGIQLCNSLRYKIYLSDSLSGTFYNIGDQSGFGEDHCQFVDSFLDGRTGQQLSPEQLTTRKGFYRAVRQQPVEFGEIGRHSQTRYVHWYECGIAIPGKW</sequence>
<accession>A0A8J1MFB0</accession>
<dbReference type="Gene3D" id="2.60.40.10">
    <property type="entry name" value="Immunoglobulins"/>
    <property type="match status" value="2"/>
</dbReference>
<evidence type="ECO:0000313" key="4">
    <source>
        <dbReference type="Proteomes" id="UP000186698"/>
    </source>
</evidence>
<dbReference type="Pfam" id="PF21731">
    <property type="entry name" value="TARSH_C"/>
    <property type="match status" value="1"/>
</dbReference>
<protein>
    <submittedName>
        <fullName evidence="5">Target of Nesh-SH3 isoform X1</fullName>
    </submittedName>
</protein>
<evidence type="ECO:0000313" key="5">
    <source>
        <dbReference type="RefSeq" id="XP_041440081.1"/>
    </source>
</evidence>
<name>A0A8J1MFB0_XENLA</name>
<keyword evidence="4" id="KW-1185">Reference proteome</keyword>
<proteinExistence type="predicted"/>
<dbReference type="PANTHER" id="PTHR23197:SF10">
    <property type="entry name" value="TARGET OF NESH-SH3"/>
    <property type="match status" value="1"/>
</dbReference>
<gene>
    <name evidence="5" type="primary">LOC108708946</name>
</gene>
<feature type="region of interest" description="Disordered" evidence="1">
    <location>
        <begin position="472"/>
        <end position="497"/>
    </location>
</feature>
<feature type="compositionally biased region" description="Polar residues" evidence="1">
    <location>
        <begin position="1015"/>
        <end position="1034"/>
    </location>
</feature>
<feature type="compositionally biased region" description="Polar residues" evidence="1">
    <location>
        <begin position="1212"/>
        <end position="1230"/>
    </location>
</feature>
<feature type="compositionally biased region" description="Polar residues" evidence="1">
    <location>
        <begin position="1140"/>
        <end position="1158"/>
    </location>
</feature>
<dbReference type="SMART" id="SM00060">
    <property type="entry name" value="FN3"/>
    <property type="match status" value="2"/>
</dbReference>
<dbReference type="InterPro" id="IPR036116">
    <property type="entry name" value="FN3_sf"/>
</dbReference>
<evidence type="ECO:0000259" key="3">
    <source>
        <dbReference type="PROSITE" id="PS50853"/>
    </source>
</evidence>
<feature type="region of interest" description="Disordered" evidence="1">
    <location>
        <begin position="969"/>
        <end position="988"/>
    </location>
</feature>
<dbReference type="RefSeq" id="XP_041440081.1">
    <property type="nucleotide sequence ID" value="XM_041584147.1"/>
</dbReference>
<feature type="region of interest" description="Disordered" evidence="1">
    <location>
        <begin position="259"/>
        <end position="284"/>
    </location>
</feature>
<organism evidence="4 5">
    <name type="scientific">Xenopus laevis</name>
    <name type="common">African clawed frog</name>
    <dbReference type="NCBI Taxonomy" id="8355"/>
    <lineage>
        <taxon>Eukaryota</taxon>
        <taxon>Metazoa</taxon>
        <taxon>Chordata</taxon>
        <taxon>Craniata</taxon>
        <taxon>Vertebrata</taxon>
        <taxon>Euteleostomi</taxon>
        <taxon>Amphibia</taxon>
        <taxon>Batrachia</taxon>
        <taxon>Anura</taxon>
        <taxon>Pipoidea</taxon>
        <taxon>Pipidae</taxon>
        <taxon>Xenopodinae</taxon>
        <taxon>Xenopus</taxon>
        <taxon>Xenopus</taxon>
    </lineage>
</organism>
<dbReference type="InterPro" id="IPR003961">
    <property type="entry name" value="FN3_dom"/>
</dbReference>
<keyword evidence="2" id="KW-0732">Signal</keyword>
<dbReference type="GO" id="GO:0010811">
    <property type="term" value="P:positive regulation of cell-substrate adhesion"/>
    <property type="evidence" value="ECO:0000318"/>
    <property type="project" value="GO_Central"/>
</dbReference>
<dbReference type="InterPro" id="IPR049109">
    <property type="entry name" value="TARSH/FNDC1_C"/>
</dbReference>
<evidence type="ECO:0000256" key="1">
    <source>
        <dbReference type="SAM" id="MobiDB-lite"/>
    </source>
</evidence>
<dbReference type="OrthoDB" id="6129306at2759"/>
<dbReference type="SUPFAM" id="SSF49265">
    <property type="entry name" value="Fibronectin type III"/>
    <property type="match status" value="2"/>
</dbReference>
<reference evidence="4" key="1">
    <citation type="submission" date="2024-06" db="UniProtKB">
        <authorList>
            <consortium name="RefSeq"/>
        </authorList>
    </citation>
    <scope>NUCLEOTIDE SEQUENCE [LARGE SCALE GENOMIC DNA]</scope>
    <source>
        <strain evidence="4">J_2021</strain>
    </source>
</reference>
<dbReference type="KEGG" id="xla:108708946"/>
<dbReference type="Pfam" id="PF00041">
    <property type="entry name" value="fn3"/>
    <property type="match status" value="1"/>
</dbReference>
<feature type="compositionally biased region" description="Polar residues" evidence="1">
    <location>
        <begin position="777"/>
        <end position="787"/>
    </location>
</feature>
<feature type="region of interest" description="Disordered" evidence="1">
    <location>
        <begin position="1061"/>
        <end position="1081"/>
    </location>
</feature>
<feature type="signal peptide" evidence="2">
    <location>
        <begin position="1"/>
        <end position="21"/>
    </location>
</feature>
<feature type="region of interest" description="Disordered" evidence="1">
    <location>
        <begin position="777"/>
        <end position="806"/>
    </location>
</feature>
<dbReference type="CTD" id="108708946"/>
<dbReference type="GO" id="GO:0030198">
    <property type="term" value="P:extracellular matrix organization"/>
    <property type="evidence" value="ECO:0000318"/>
    <property type="project" value="GO_Central"/>
</dbReference>
<dbReference type="PROSITE" id="PS50853">
    <property type="entry name" value="FN3"/>
    <property type="match status" value="2"/>
</dbReference>
<dbReference type="GeneID" id="108708946"/>
<feature type="compositionally biased region" description="Polar residues" evidence="1">
    <location>
        <begin position="1061"/>
        <end position="1080"/>
    </location>
</feature>
<evidence type="ECO:0000256" key="2">
    <source>
        <dbReference type="SAM" id="SignalP"/>
    </source>
</evidence>
<dbReference type="InterPro" id="IPR013783">
    <property type="entry name" value="Ig-like_fold"/>
</dbReference>
<feature type="compositionally biased region" description="Polar residues" evidence="1">
    <location>
        <begin position="1192"/>
        <end position="1204"/>
    </location>
</feature>
<feature type="region of interest" description="Disordered" evidence="1">
    <location>
        <begin position="1015"/>
        <end position="1035"/>
    </location>
</feature>
<feature type="domain" description="Fibronectin type-III" evidence="3">
    <location>
        <begin position="114"/>
        <end position="210"/>
    </location>
</feature>